<dbReference type="RefSeq" id="WP_162034160.1">
    <property type="nucleotide sequence ID" value="NZ_CACVBR010000059.1"/>
</dbReference>
<proteinExistence type="predicted"/>
<name>A0A6N4X9P7_9FLAO</name>
<feature type="region of interest" description="Disordered" evidence="1">
    <location>
        <begin position="102"/>
        <end position="125"/>
    </location>
</feature>
<evidence type="ECO:0000256" key="1">
    <source>
        <dbReference type="SAM" id="MobiDB-lite"/>
    </source>
</evidence>
<dbReference type="Proteomes" id="UP000445144">
    <property type="component" value="Unassembled WGS sequence"/>
</dbReference>
<evidence type="ECO:0000313" key="2">
    <source>
        <dbReference type="EMBL" id="CAA7197505.1"/>
    </source>
</evidence>
<evidence type="ECO:0000313" key="3">
    <source>
        <dbReference type="Proteomes" id="UP000445144"/>
    </source>
</evidence>
<keyword evidence="3" id="KW-1185">Reference proteome</keyword>
<dbReference type="AlphaFoldDB" id="A0A6N4X9P7"/>
<gene>
    <name evidence="2" type="ORF">CHRY9293_03570</name>
</gene>
<dbReference type="EMBL" id="CACVBR010000059">
    <property type="protein sequence ID" value="CAA7197505.1"/>
    <property type="molecule type" value="Genomic_DNA"/>
</dbReference>
<evidence type="ECO:0008006" key="4">
    <source>
        <dbReference type="Google" id="ProtNLM"/>
    </source>
</evidence>
<reference evidence="2 3" key="1">
    <citation type="submission" date="2020-01" db="EMBL/GenBank/DDBJ databases">
        <authorList>
            <person name="Rodrigo-Torres L."/>
            <person name="Arahal R. D."/>
            <person name="Lucena T."/>
        </authorList>
    </citation>
    <scope>NUCLEOTIDE SEQUENCE [LARGE SCALE GENOMIC DNA]</scope>
    <source>
        <strain evidence="2 3">CECT 9293</strain>
    </source>
</reference>
<sequence length="229" mass="26852">MDYLKLIHKFWEYNQEKPLGATTIALYLFLLEAWDKNECKDFKVSDSTLSEKLGLTRPTIRSTKEKLRNIGLIYYQTKNGIPTYYRLILDYSIPYSIEKSNTEESERQNAYSKLKRTPRKSIDPVSSRSETFPILYPSENIRDKNIPSLGEFITYAKSLEMYEPDLDLKIQAKYNSWVSNGWRTGQNSPITTWKPLLKSTLPYMKNTSLNEISLKYIPNIKRPKSTYNE</sequence>
<organism evidence="2 3">
    <name type="scientific">Chryseobacterium potabilaquae</name>
    <dbReference type="NCBI Taxonomy" id="2675057"/>
    <lineage>
        <taxon>Bacteria</taxon>
        <taxon>Pseudomonadati</taxon>
        <taxon>Bacteroidota</taxon>
        <taxon>Flavobacteriia</taxon>
        <taxon>Flavobacteriales</taxon>
        <taxon>Weeksellaceae</taxon>
        <taxon>Chryseobacterium group</taxon>
        <taxon>Chryseobacterium</taxon>
    </lineage>
</organism>
<accession>A0A6N4X9P7</accession>
<protein>
    <recommendedName>
        <fullName evidence="4">Helix-turn-helix domain-containing protein</fullName>
    </recommendedName>
</protein>